<evidence type="ECO:0000313" key="2">
    <source>
        <dbReference type="Proteomes" id="UP000272025"/>
    </source>
</evidence>
<dbReference type="Proteomes" id="UP000272025">
    <property type="component" value="Unassembled WGS sequence"/>
</dbReference>
<reference evidence="1 2" key="1">
    <citation type="journal article" date="2018" name="Mol. Ecol.">
        <title>The obligate alkalophilic soda-lake fungus Sodiomyces alkalinus has shifted to a protein diet.</title>
        <authorList>
            <person name="Grum-Grzhimaylo A.A."/>
            <person name="Falkoski D.L."/>
            <person name="van den Heuvel J."/>
            <person name="Valero-Jimenez C.A."/>
            <person name="Min B."/>
            <person name="Choi I.G."/>
            <person name="Lipzen A."/>
            <person name="Daum C.G."/>
            <person name="Aanen D.K."/>
            <person name="Tsang A."/>
            <person name="Henrissat B."/>
            <person name="Bilanenko E.N."/>
            <person name="de Vries R.P."/>
            <person name="van Kan J.A.L."/>
            <person name="Grigoriev I.V."/>
            <person name="Debets A.J.M."/>
        </authorList>
    </citation>
    <scope>NUCLEOTIDE SEQUENCE [LARGE SCALE GENOMIC DNA]</scope>
    <source>
        <strain evidence="1 2">F11</strain>
    </source>
</reference>
<dbReference type="RefSeq" id="XP_028466855.1">
    <property type="nucleotide sequence ID" value="XM_028606862.1"/>
</dbReference>
<keyword evidence="2" id="KW-1185">Reference proteome</keyword>
<dbReference type="AlphaFoldDB" id="A0A3N2PWZ4"/>
<dbReference type="EMBL" id="ML119054">
    <property type="protein sequence ID" value="ROT39049.1"/>
    <property type="molecule type" value="Genomic_DNA"/>
</dbReference>
<proteinExistence type="predicted"/>
<accession>A0A3N2PWZ4</accession>
<name>A0A3N2PWZ4_SODAK</name>
<organism evidence="1 2">
    <name type="scientific">Sodiomyces alkalinus (strain CBS 110278 / VKM F-3762 / F11)</name>
    <name type="common">Alkaliphilic filamentous fungus</name>
    <dbReference type="NCBI Taxonomy" id="1314773"/>
    <lineage>
        <taxon>Eukaryota</taxon>
        <taxon>Fungi</taxon>
        <taxon>Dikarya</taxon>
        <taxon>Ascomycota</taxon>
        <taxon>Pezizomycotina</taxon>
        <taxon>Sordariomycetes</taxon>
        <taxon>Hypocreomycetidae</taxon>
        <taxon>Glomerellales</taxon>
        <taxon>Plectosphaerellaceae</taxon>
        <taxon>Sodiomyces</taxon>
    </lineage>
</organism>
<evidence type="ECO:0000313" key="1">
    <source>
        <dbReference type="EMBL" id="ROT39049.1"/>
    </source>
</evidence>
<protein>
    <submittedName>
        <fullName evidence="1">Uncharacterized protein</fullName>
    </submittedName>
</protein>
<gene>
    <name evidence="1" type="ORF">SODALDRAFT_151241</name>
</gene>
<dbReference type="GeneID" id="39575340"/>
<sequence>MASMFHVAAAGVVRFLFDSSHGTQSAVFSDHRYSPSYYIYIYIRSYSLFYLNLYSYYDEKKLGILVSCPRLTTMSAALNQTQHAPTLIVVHPSPAPPPHQWYI</sequence>